<dbReference type="Gene3D" id="3.30.420.180">
    <property type="entry name" value="CobE/GbiG C-terminal domain"/>
    <property type="match status" value="1"/>
</dbReference>
<reference evidence="4 5" key="1">
    <citation type="submission" date="2016-11" db="EMBL/GenBank/DDBJ databases">
        <authorList>
            <person name="Jaros S."/>
            <person name="Januszkiewicz K."/>
            <person name="Wedrychowicz H."/>
        </authorList>
    </citation>
    <scope>NUCLEOTIDE SEQUENCE [LARGE SCALE GENOMIC DNA]</scope>
    <source>
        <strain evidence="4 5">DSM 15929</strain>
    </source>
</reference>
<evidence type="ECO:0000259" key="2">
    <source>
        <dbReference type="Pfam" id="PF11760"/>
    </source>
</evidence>
<dbReference type="SUPFAM" id="SSF159664">
    <property type="entry name" value="CobE/GbiG C-terminal domain-like"/>
    <property type="match status" value="1"/>
</dbReference>
<proteinExistence type="predicted"/>
<dbReference type="GO" id="GO:0016829">
    <property type="term" value="F:lyase activity"/>
    <property type="evidence" value="ECO:0007669"/>
    <property type="project" value="UniProtKB-KW"/>
</dbReference>
<dbReference type="InterPro" id="IPR021745">
    <property type="entry name" value="CbiG_mid"/>
</dbReference>
<dbReference type="GO" id="GO:0009236">
    <property type="term" value="P:cobalamin biosynthetic process"/>
    <property type="evidence" value="ECO:0007669"/>
    <property type="project" value="InterPro"/>
</dbReference>
<dbReference type="InterPro" id="IPR038029">
    <property type="entry name" value="GbiG_N_sf"/>
</dbReference>
<protein>
    <submittedName>
        <fullName evidence="4">Cobalt-precorrin 5A acetaldehyde-lyase</fullName>
    </submittedName>
</protein>
<evidence type="ECO:0000313" key="4">
    <source>
        <dbReference type="EMBL" id="SHK45616.1"/>
    </source>
</evidence>
<sequence length="366" mass="40072">MKLRIVSFTRRGMELSRRVGEALKEERETDLFTKFGGFSEREYKEKPESTDKVCEHRMAVRIIENLSRWTGEQFEEGNAVLFIGACGIAVRTIAPFVKDKLSDSPVLVMDEAGSFVIPILSGHYGGANELAEEIAEKLGGTAVLTTASDVNGLFAVDVFARKNELAICNRKGIAKVASAVLNQETVTAAVAGEYRGKVPEELTLVPYPVTQRVSFLVSPFLADAEYADLQLCPKAYVVGIGCKRGKALKEIEEVVGRQLEQAGIRLEAVAALASIDRKKGEEGLVRYAEKYRLPFMTFSSEVLREITGEFTTSSFVEEQVGVDNVCERSAMAACKEGGSLLLSKYAENGITVAIAKRKWSVAFDEA</sequence>
<dbReference type="OrthoDB" id="9781023at2"/>
<dbReference type="InterPro" id="IPR002750">
    <property type="entry name" value="CobE/GbiG_C"/>
</dbReference>
<dbReference type="PANTHER" id="PTHR37477">
    <property type="entry name" value="COBALT-PRECORRIN-5A HYDROLASE"/>
    <property type="match status" value="1"/>
</dbReference>
<keyword evidence="5" id="KW-1185">Reference proteome</keyword>
<feature type="domain" description="CobE/GbiG C-terminal" evidence="1">
    <location>
        <begin position="236"/>
        <end position="355"/>
    </location>
</feature>
<dbReference type="Pfam" id="PF11761">
    <property type="entry name" value="CbiG_mid"/>
    <property type="match status" value="1"/>
</dbReference>
<dbReference type="InterPro" id="IPR036518">
    <property type="entry name" value="CobE/GbiG_C_sf"/>
</dbReference>
<dbReference type="PANTHER" id="PTHR37477:SF1">
    <property type="entry name" value="COBALT-PRECORRIN-5A HYDROLASE"/>
    <property type="match status" value="1"/>
</dbReference>
<keyword evidence="4" id="KW-0456">Lyase</keyword>
<dbReference type="EMBL" id="FRAC01000012">
    <property type="protein sequence ID" value="SHK45616.1"/>
    <property type="molecule type" value="Genomic_DNA"/>
</dbReference>
<name>A0A1M6SLU6_9FIRM</name>
<evidence type="ECO:0000259" key="1">
    <source>
        <dbReference type="Pfam" id="PF01890"/>
    </source>
</evidence>
<dbReference type="STRING" id="1121322.SAMN02745136_02508"/>
<dbReference type="InterPro" id="IPR052553">
    <property type="entry name" value="CbiG_hydrolase"/>
</dbReference>
<dbReference type="RefSeq" id="WP_073276384.1">
    <property type="nucleotide sequence ID" value="NZ_FRAC01000012.1"/>
</dbReference>
<dbReference type="InterPro" id="IPR021744">
    <property type="entry name" value="CbiG_N"/>
</dbReference>
<feature type="domain" description="Cobalamin biosynthesis central region" evidence="3">
    <location>
        <begin position="154"/>
        <end position="233"/>
    </location>
</feature>
<dbReference type="AlphaFoldDB" id="A0A1M6SLU6"/>
<evidence type="ECO:0000259" key="3">
    <source>
        <dbReference type="Pfam" id="PF11761"/>
    </source>
</evidence>
<organism evidence="4 5">
    <name type="scientific">Anaerocolumna jejuensis DSM 15929</name>
    <dbReference type="NCBI Taxonomy" id="1121322"/>
    <lineage>
        <taxon>Bacteria</taxon>
        <taxon>Bacillati</taxon>
        <taxon>Bacillota</taxon>
        <taxon>Clostridia</taxon>
        <taxon>Lachnospirales</taxon>
        <taxon>Lachnospiraceae</taxon>
        <taxon>Anaerocolumna</taxon>
    </lineage>
</organism>
<gene>
    <name evidence="4" type="ORF">SAMN02745136_02508</name>
</gene>
<dbReference type="Gene3D" id="3.40.50.11220">
    <property type="match status" value="1"/>
</dbReference>
<dbReference type="SUPFAM" id="SSF159672">
    <property type="entry name" value="CbiG N-terminal domain-like"/>
    <property type="match status" value="1"/>
</dbReference>
<feature type="domain" description="Cobalamin synthesis G N-terminal" evidence="2">
    <location>
        <begin position="70"/>
        <end position="149"/>
    </location>
</feature>
<accession>A0A1M6SLU6</accession>
<dbReference type="Pfam" id="PF01890">
    <property type="entry name" value="CbiG_C"/>
    <property type="match status" value="1"/>
</dbReference>
<dbReference type="Pfam" id="PF11760">
    <property type="entry name" value="CbiG_N"/>
    <property type="match status" value="1"/>
</dbReference>
<dbReference type="Proteomes" id="UP000184386">
    <property type="component" value="Unassembled WGS sequence"/>
</dbReference>
<evidence type="ECO:0000313" key="5">
    <source>
        <dbReference type="Proteomes" id="UP000184386"/>
    </source>
</evidence>